<feature type="transmembrane region" description="Helical" evidence="8">
    <location>
        <begin position="27"/>
        <end position="47"/>
    </location>
</feature>
<keyword evidence="11" id="KW-1185">Reference proteome</keyword>
<proteinExistence type="predicted"/>
<dbReference type="Pfam" id="PF00001">
    <property type="entry name" value="7tm_1"/>
    <property type="match status" value="1"/>
</dbReference>
<dbReference type="PANTHER" id="PTHR24240">
    <property type="entry name" value="OPSIN"/>
    <property type="match status" value="1"/>
</dbReference>
<evidence type="ECO:0000256" key="7">
    <source>
        <dbReference type="ARBA" id="ARBA00023224"/>
    </source>
</evidence>
<dbReference type="AlphaFoldDB" id="A0AAN0K4N0"/>
<evidence type="ECO:0000256" key="6">
    <source>
        <dbReference type="ARBA" id="ARBA00023170"/>
    </source>
</evidence>
<evidence type="ECO:0000256" key="1">
    <source>
        <dbReference type="ARBA" id="ARBA00004141"/>
    </source>
</evidence>
<evidence type="ECO:0000256" key="2">
    <source>
        <dbReference type="ARBA" id="ARBA00022692"/>
    </source>
</evidence>
<feature type="transmembrane region" description="Helical" evidence="8">
    <location>
        <begin position="137"/>
        <end position="158"/>
    </location>
</feature>
<dbReference type="KEGG" id="aqu:109593819"/>
<comment type="subcellular location">
    <subcellularLocation>
        <location evidence="1">Membrane</location>
        <topology evidence="1">Multi-pass membrane protein</topology>
    </subcellularLocation>
</comment>
<feature type="domain" description="G-protein coupled receptors family 1 profile" evidence="9">
    <location>
        <begin position="39"/>
        <end position="301"/>
    </location>
</feature>
<feature type="transmembrane region" description="Helical" evidence="8">
    <location>
        <begin position="189"/>
        <end position="211"/>
    </location>
</feature>
<reference evidence="11" key="1">
    <citation type="journal article" date="2010" name="Nature">
        <title>The Amphimedon queenslandica genome and the evolution of animal complexity.</title>
        <authorList>
            <person name="Srivastava M."/>
            <person name="Simakov O."/>
            <person name="Chapman J."/>
            <person name="Fahey B."/>
            <person name="Gauthier M.E."/>
            <person name="Mitros T."/>
            <person name="Richards G.S."/>
            <person name="Conaco C."/>
            <person name="Dacre M."/>
            <person name="Hellsten U."/>
            <person name="Larroux C."/>
            <person name="Putnam N.H."/>
            <person name="Stanke M."/>
            <person name="Adamska M."/>
            <person name="Darling A."/>
            <person name="Degnan S.M."/>
            <person name="Oakley T.H."/>
            <person name="Plachetzki D.C."/>
            <person name="Zhai Y."/>
            <person name="Adamski M."/>
            <person name="Calcino A."/>
            <person name="Cummins S.F."/>
            <person name="Goodstein D.M."/>
            <person name="Harris C."/>
            <person name="Jackson D.J."/>
            <person name="Leys S.P."/>
            <person name="Shu S."/>
            <person name="Woodcroft B.J."/>
            <person name="Vervoort M."/>
            <person name="Kosik K.S."/>
            <person name="Manning G."/>
            <person name="Degnan B.M."/>
            <person name="Rokhsar D.S."/>
        </authorList>
    </citation>
    <scope>NUCLEOTIDE SEQUENCE [LARGE SCALE GENOMIC DNA]</scope>
</reference>
<feature type="transmembrane region" description="Helical" evidence="8">
    <location>
        <begin position="280"/>
        <end position="302"/>
    </location>
</feature>
<evidence type="ECO:0000256" key="3">
    <source>
        <dbReference type="ARBA" id="ARBA00022989"/>
    </source>
</evidence>
<dbReference type="InterPro" id="IPR017452">
    <property type="entry name" value="GPCR_Rhodpsn_7TM"/>
</dbReference>
<dbReference type="PROSITE" id="PS50262">
    <property type="entry name" value="G_PROTEIN_RECEP_F1_2"/>
    <property type="match status" value="1"/>
</dbReference>
<keyword evidence="6" id="KW-0675">Receptor</keyword>
<dbReference type="RefSeq" id="XP_019864483.1">
    <property type="nucleotide sequence ID" value="XM_020008924.1"/>
</dbReference>
<dbReference type="InterPro" id="IPR000276">
    <property type="entry name" value="GPCR_Rhodpsn"/>
</dbReference>
<dbReference type="InterPro" id="IPR050125">
    <property type="entry name" value="GPCR_opsins"/>
</dbReference>
<accession>A0AAN0K4N0</accession>
<dbReference type="Proteomes" id="UP000007879">
    <property type="component" value="Unassembled WGS sequence"/>
</dbReference>
<feature type="transmembrane region" description="Helical" evidence="8">
    <location>
        <begin position="59"/>
        <end position="77"/>
    </location>
</feature>
<keyword evidence="3 8" id="KW-1133">Transmembrane helix</keyword>
<keyword evidence="7" id="KW-0807">Transducer</keyword>
<dbReference type="CDD" id="cd00637">
    <property type="entry name" value="7tm_classA_rhodopsin-like"/>
    <property type="match status" value="1"/>
</dbReference>
<dbReference type="SUPFAM" id="SSF81321">
    <property type="entry name" value="Family A G protein-coupled receptor-like"/>
    <property type="match status" value="1"/>
</dbReference>
<sequence>MDNCNHSNTTCSPYCDTKQWILVLQSIYLAAIILASSIGNLTILGLVMKCKDLQYRSMIVSMSVVVSDQLIIIFFHIPALISVSSGDWQFGETACQIFGVIGFYLISTRWMSMAVLSLDRFSLMLFPFRYPKWSKPYLIILTTTAWVLPVLMLFPTFFGVGEYTFRAGFSQCIINCSDNRTCFGLYVSIYTSQIILGAIVPCSLYTIMYCISRNKRRMIQMGSHPNLRISSPDSGWSSRDKRSLTTFVSILITLLLGNLPVYFLAVTRQTLAGTHMSIPVYGHMIIIDCFYATTLLNPLLIIRNRDISQAIRRIFNRSRSLSRRTASISTLRRSSIAQPIKIHLPTDNTDD</sequence>
<name>A0AAN0K4N0_AMPQE</name>
<evidence type="ECO:0000313" key="10">
    <source>
        <dbReference type="EnsemblMetazoa" id="XP_019864483.1"/>
    </source>
</evidence>
<dbReference type="Gene3D" id="1.20.1070.10">
    <property type="entry name" value="Rhodopsin 7-helix transmembrane proteins"/>
    <property type="match status" value="1"/>
</dbReference>
<keyword evidence="5 8" id="KW-0472">Membrane</keyword>
<protein>
    <recommendedName>
        <fullName evidence="9">G-protein coupled receptors family 1 profile domain-containing protein</fullName>
    </recommendedName>
</protein>
<reference evidence="10" key="2">
    <citation type="submission" date="2024-06" db="UniProtKB">
        <authorList>
            <consortium name="EnsemblMetazoa"/>
        </authorList>
    </citation>
    <scope>IDENTIFICATION</scope>
</reference>
<evidence type="ECO:0000256" key="8">
    <source>
        <dbReference type="SAM" id="Phobius"/>
    </source>
</evidence>
<evidence type="ECO:0000256" key="5">
    <source>
        <dbReference type="ARBA" id="ARBA00023136"/>
    </source>
</evidence>
<dbReference type="GO" id="GO:0004930">
    <property type="term" value="F:G protein-coupled receptor activity"/>
    <property type="evidence" value="ECO:0007669"/>
    <property type="project" value="UniProtKB-KW"/>
</dbReference>
<evidence type="ECO:0000256" key="4">
    <source>
        <dbReference type="ARBA" id="ARBA00023040"/>
    </source>
</evidence>
<evidence type="ECO:0000259" key="9">
    <source>
        <dbReference type="PROSITE" id="PS50262"/>
    </source>
</evidence>
<feature type="transmembrane region" description="Helical" evidence="8">
    <location>
        <begin position="97"/>
        <end position="116"/>
    </location>
</feature>
<dbReference type="GeneID" id="109593819"/>
<keyword evidence="2 8" id="KW-0812">Transmembrane</keyword>
<evidence type="ECO:0000313" key="11">
    <source>
        <dbReference type="Proteomes" id="UP000007879"/>
    </source>
</evidence>
<organism evidence="10 11">
    <name type="scientific">Amphimedon queenslandica</name>
    <name type="common">Sponge</name>
    <dbReference type="NCBI Taxonomy" id="400682"/>
    <lineage>
        <taxon>Eukaryota</taxon>
        <taxon>Metazoa</taxon>
        <taxon>Porifera</taxon>
        <taxon>Demospongiae</taxon>
        <taxon>Heteroscleromorpha</taxon>
        <taxon>Haplosclerida</taxon>
        <taxon>Niphatidae</taxon>
        <taxon>Amphimedon</taxon>
    </lineage>
</organism>
<dbReference type="GO" id="GO:0016020">
    <property type="term" value="C:membrane"/>
    <property type="evidence" value="ECO:0007669"/>
    <property type="project" value="UniProtKB-SubCell"/>
</dbReference>
<feature type="transmembrane region" description="Helical" evidence="8">
    <location>
        <begin position="244"/>
        <end position="265"/>
    </location>
</feature>
<keyword evidence="4" id="KW-0297">G-protein coupled receptor</keyword>
<dbReference type="EnsemblMetazoa" id="XM_020008924.1">
    <property type="protein sequence ID" value="XP_019864483.1"/>
    <property type="gene ID" value="LOC109593819"/>
</dbReference>